<dbReference type="AlphaFoldDB" id="A0A8S4A0E0"/>
<name>A0A8S4A0E0_9EUPU</name>
<dbReference type="OrthoDB" id="6148705at2759"/>
<proteinExistence type="predicted"/>
<gene>
    <name evidence="1" type="ORF">CUNI_LOCUS18963</name>
</gene>
<evidence type="ECO:0000313" key="1">
    <source>
        <dbReference type="EMBL" id="CAG5133405.1"/>
    </source>
</evidence>
<sequence length="417" mass="45820">MSTFVEKMSVDGARDINSFFSSRVGFGEPPPTATSSLLTFADMVLALDRQNICGDLQFQSSGVDVSTGSDHTYASNGFTRTTRSQTAKVVAHLSGHLSGCEDKEKLKVPVENGDDVTKAFSKGSCLSHNNTTSSAQTDSHNLKIKRCLSVEKMCGGDTANLKVCEWPEVVSKHSPKKSSSFEEVNCGNRQSCMKSSKSTEHVQKTGVSHTLHRVINNTLEFPCWPRKADHTYATATWDGTASSHSLFEQELHRDSAKQHIIEDQEMEDTEDCILQNQCPRLGTTSEQQLSNFPGLAQKDDHTYVKSKVPDFNSPGSIDIEAFSLVTEGDANRTPVFSSATFPRQKMREDHTYFHSGLSRKNSSGVGRREWASTQTVAAAATNLQLAHDVQVEEAYRNLNSFSQSASAKKDHNYSTSA</sequence>
<organism evidence="1 2">
    <name type="scientific">Candidula unifasciata</name>
    <dbReference type="NCBI Taxonomy" id="100452"/>
    <lineage>
        <taxon>Eukaryota</taxon>
        <taxon>Metazoa</taxon>
        <taxon>Spiralia</taxon>
        <taxon>Lophotrochozoa</taxon>
        <taxon>Mollusca</taxon>
        <taxon>Gastropoda</taxon>
        <taxon>Heterobranchia</taxon>
        <taxon>Euthyneura</taxon>
        <taxon>Panpulmonata</taxon>
        <taxon>Eupulmonata</taxon>
        <taxon>Stylommatophora</taxon>
        <taxon>Helicina</taxon>
        <taxon>Helicoidea</taxon>
        <taxon>Geomitridae</taxon>
        <taxon>Candidula</taxon>
    </lineage>
</organism>
<reference evidence="1" key="1">
    <citation type="submission" date="2021-04" db="EMBL/GenBank/DDBJ databases">
        <authorList>
            <consortium name="Molecular Ecology Group"/>
        </authorList>
    </citation>
    <scope>NUCLEOTIDE SEQUENCE</scope>
</reference>
<dbReference type="EMBL" id="CAJHNH020006190">
    <property type="protein sequence ID" value="CAG5133405.1"/>
    <property type="molecule type" value="Genomic_DNA"/>
</dbReference>
<keyword evidence="2" id="KW-1185">Reference proteome</keyword>
<accession>A0A8S4A0E0</accession>
<dbReference type="Proteomes" id="UP000678393">
    <property type="component" value="Unassembled WGS sequence"/>
</dbReference>
<evidence type="ECO:0000313" key="2">
    <source>
        <dbReference type="Proteomes" id="UP000678393"/>
    </source>
</evidence>
<comment type="caution">
    <text evidence="1">The sequence shown here is derived from an EMBL/GenBank/DDBJ whole genome shotgun (WGS) entry which is preliminary data.</text>
</comment>
<protein>
    <submittedName>
        <fullName evidence="1">Uncharacterized protein</fullName>
    </submittedName>
</protein>